<evidence type="ECO:0000256" key="1">
    <source>
        <dbReference type="SAM" id="MobiDB-lite"/>
    </source>
</evidence>
<accession>A0ABN9S3J6</accession>
<feature type="compositionally biased region" description="Basic and acidic residues" evidence="1">
    <location>
        <begin position="111"/>
        <end position="120"/>
    </location>
</feature>
<evidence type="ECO:0000313" key="3">
    <source>
        <dbReference type="Proteomes" id="UP001189429"/>
    </source>
</evidence>
<evidence type="ECO:0000313" key="2">
    <source>
        <dbReference type="EMBL" id="CAK0826179.1"/>
    </source>
</evidence>
<feature type="compositionally biased region" description="Low complexity" evidence="1">
    <location>
        <begin position="733"/>
        <end position="742"/>
    </location>
</feature>
<feature type="region of interest" description="Disordered" evidence="1">
    <location>
        <begin position="1002"/>
        <end position="1025"/>
    </location>
</feature>
<gene>
    <name evidence="2" type="ORF">PCOR1329_LOCUS26116</name>
</gene>
<feature type="region of interest" description="Disordered" evidence="1">
    <location>
        <begin position="408"/>
        <end position="431"/>
    </location>
</feature>
<feature type="compositionally biased region" description="Pro residues" evidence="1">
    <location>
        <begin position="1002"/>
        <end position="1011"/>
    </location>
</feature>
<feature type="compositionally biased region" description="Low complexity" evidence="1">
    <location>
        <begin position="1437"/>
        <end position="1447"/>
    </location>
</feature>
<organism evidence="2 3">
    <name type="scientific">Prorocentrum cordatum</name>
    <dbReference type="NCBI Taxonomy" id="2364126"/>
    <lineage>
        <taxon>Eukaryota</taxon>
        <taxon>Sar</taxon>
        <taxon>Alveolata</taxon>
        <taxon>Dinophyceae</taxon>
        <taxon>Prorocentrales</taxon>
        <taxon>Prorocentraceae</taxon>
        <taxon>Prorocentrum</taxon>
    </lineage>
</organism>
<feature type="region of interest" description="Disordered" evidence="1">
    <location>
        <begin position="733"/>
        <end position="786"/>
    </location>
</feature>
<name>A0ABN9S3J6_9DINO</name>
<dbReference type="Proteomes" id="UP001189429">
    <property type="component" value="Unassembled WGS sequence"/>
</dbReference>
<feature type="compositionally biased region" description="Acidic residues" evidence="1">
    <location>
        <begin position="762"/>
        <end position="776"/>
    </location>
</feature>
<dbReference type="InterPro" id="IPR026173">
    <property type="entry name" value="SPAG17"/>
</dbReference>
<feature type="region of interest" description="Disordered" evidence="1">
    <location>
        <begin position="1"/>
        <end position="28"/>
    </location>
</feature>
<feature type="region of interest" description="Disordered" evidence="1">
    <location>
        <begin position="95"/>
        <end position="123"/>
    </location>
</feature>
<dbReference type="PANTHER" id="PTHR21963:SF1">
    <property type="entry name" value="SPERM-ASSOCIATED ANTIGEN 17"/>
    <property type="match status" value="1"/>
</dbReference>
<sequence>MAPKAADKKKGRGSEAPPVEDEVLLPPGLAFTDPPFAVSVVHVAGVALAVEGEAAEAGSPAPLVEFDPCAALAAKLRDSQQDSTGRTRLLVQRADVETLVEGGSSKQPPPKKGEPVKEEGQSDISAQLAQAFLKKVEAESAGRRLRKVNAARRRAIAEAEGATLGDPDTEDPEPGGPDLVLVLVGYPATPQDVRDLAGEGAFRAVSSWVTVHLEGETVVETVVEGAFHPERSRQRCEAPALLQELRRLAREAPPEDALAQCTVVAVADCHALALPADSAGDRVLEAALRVGEGEASARLRYDRWLQAAQKVGAGRCEEAVETRLYSRLADVVCPQRQDVPLLLHCLCEQVALNLSGDAAPDLSGGHDEAGRPTGGAGEELGLLEECLDGLHADLCLCDLGDPQGLGARGAGAGAAGLGPEEPPWEGGASQETADSDLVLPYLDRASCRHPSGELPGGLPVAAAVGALLARCRAPGVERLGLPPQPQLTAPQRSALRNRLHAFMPEEVPIVEIERMYILEEFGRLLEAAQPERRWRLTDRVFHERIPSSMLIGAMQTASLGEGFVDTAYVPRHDCLLVAMHHRLLQGRVLWHSWMGDFMQSGEGLGGRLCPVPTFGDWRRLVEGAAGGEGQAAPRLLQDSDAREVGYCSVVEKVHVPADRSVILQTALNRGLQECPAPPASGGPASALDAAPLRCCRSARVLKEGIAFGIVSDAAWQRKVTRFRARREEREAAAAEAAEAARQAAEEKAQADALRAAQGLPPAEEDEGEEESEEEEEAGRASPSSQAAVSERLLEDLRFGVFWLTFPDSSRVSCRMQHENAWYEEGASMYDVTFARPCVQVACSASDGLLVQALGDATVRQSLPSQAPAPTDYGLLERSDLLPGGALDCELSRTVSPFGVLVRELLSGRREVHHPDGTRALRNPTAAEMRAQLDRLGSAGIRRASREALERMTEACEMEYGRGLLEVCERASAEAMFAGLPGHWRVTRPDGAVFGRACVPPPADLPAGPPAGPEEQEAGVAGASGVDGQRSTEALLEMLEGALTDDGRTIEYEIGEISVSSLVDPHTGERVTSSAEGLHIIDGPEAAGAPRTCLLPDGTRIFNVPTADGHRVTIEKEGLARVTCSVSPRAYHPKTPTTFTEVECADGTRLQVVPQRLNERGELINSNPSMGQCTEFCTNALIYLRRPDGFVLRSRGDGDVHLVTAPEVALKGEREALLAARESASGSYVVHCDGDLISMKDADGNHFELRGDQTIDVTLAVAMGDECEEPPCTEPGVPYKHPDARYLPLPEGTPPPRLFVVYGDGEAEELLPSCEVQEVLRVAREDPQTMLLEGEAMGAPMQLCRSHTMYRTVPLDAAVVPPTPVVLPPSVLGFEASFPPPPRTFTELRQIVEYPAISDERWQAFQDALARYRAHEESHRSEHQEYGSGLKSGRRLRASGAPAAEAGA</sequence>
<protein>
    <submittedName>
        <fullName evidence="2">Uncharacterized protein</fullName>
    </submittedName>
</protein>
<proteinExistence type="predicted"/>
<dbReference type="PANTHER" id="PTHR21963">
    <property type="entry name" value="PF6"/>
    <property type="match status" value="1"/>
</dbReference>
<comment type="caution">
    <text evidence="2">The sequence shown here is derived from an EMBL/GenBank/DDBJ whole genome shotgun (WGS) entry which is preliminary data.</text>
</comment>
<reference evidence="2" key="1">
    <citation type="submission" date="2023-10" db="EMBL/GenBank/DDBJ databases">
        <authorList>
            <person name="Chen Y."/>
            <person name="Shah S."/>
            <person name="Dougan E. K."/>
            <person name="Thang M."/>
            <person name="Chan C."/>
        </authorList>
    </citation>
    <scope>NUCLEOTIDE SEQUENCE [LARGE SCALE GENOMIC DNA]</scope>
</reference>
<feature type="region of interest" description="Disordered" evidence="1">
    <location>
        <begin position="1415"/>
        <end position="1447"/>
    </location>
</feature>
<dbReference type="EMBL" id="CAUYUJ010009224">
    <property type="protein sequence ID" value="CAK0826179.1"/>
    <property type="molecule type" value="Genomic_DNA"/>
</dbReference>
<feature type="compositionally biased region" description="Basic and acidic residues" evidence="1">
    <location>
        <begin position="1415"/>
        <end position="1424"/>
    </location>
</feature>
<keyword evidence="3" id="KW-1185">Reference proteome</keyword>